<evidence type="ECO:0000256" key="3">
    <source>
        <dbReference type="ARBA" id="ARBA00040298"/>
    </source>
</evidence>
<dbReference type="AlphaFoldDB" id="A0A6N7Z9W9"/>
<reference evidence="5 6" key="1">
    <citation type="submission" date="2019-11" db="EMBL/GenBank/DDBJ databases">
        <title>Draft genome of Amycolatopsis RM579.</title>
        <authorList>
            <person name="Duangmal K."/>
            <person name="Mingma R."/>
        </authorList>
    </citation>
    <scope>NUCLEOTIDE SEQUENCE [LARGE SCALE GENOMIC DNA]</scope>
    <source>
        <strain evidence="5 6">RM579</strain>
    </source>
</reference>
<dbReference type="GO" id="GO:0016491">
    <property type="term" value="F:oxidoreductase activity"/>
    <property type="evidence" value="ECO:0007669"/>
    <property type="project" value="InterPro"/>
</dbReference>
<dbReference type="InterPro" id="IPR002937">
    <property type="entry name" value="Amino_oxidase"/>
</dbReference>
<proteinExistence type="predicted"/>
<accession>A0A6N7Z9W9</accession>
<dbReference type="Pfam" id="PF01593">
    <property type="entry name" value="Amino_oxidase"/>
    <property type="match status" value="1"/>
</dbReference>
<organism evidence="5 6">
    <name type="scientific">Amycolatopsis pithecellobii</name>
    <dbReference type="NCBI Taxonomy" id="664692"/>
    <lineage>
        <taxon>Bacteria</taxon>
        <taxon>Bacillati</taxon>
        <taxon>Actinomycetota</taxon>
        <taxon>Actinomycetes</taxon>
        <taxon>Pseudonocardiales</taxon>
        <taxon>Pseudonocardiaceae</taxon>
        <taxon>Amycolatopsis</taxon>
    </lineage>
</organism>
<evidence type="ECO:0000313" key="5">
    <source>
        <dbReference type="EMBL" id="MTD58527.1"/>
    </source>
</evidence>
<feature type="domain" description="Amine oxidase" evidence="4">
    <location>
        <begin position="17"/>
        <end position="513"/>
    </location>
</feature>
<dbReference type="Proteomes" id="UP000440096">
    <property type="component" value="Unassembled WGS sequence"/>
</dbReference>
<dbReference type="OrthoDB" id="833207at2"/>
<comment type="caution">
    <text evidence="5">The sequence shown here is derived from an EMBL/GenBank/DDBJ whole genome shotgun (WGS) entry which is preliminary data.</text>
</comment>
<dbReference type="RefSeq" id="WP_154760608.1">
    <property type="nucleotide sequence ID" value="NZ_WMBA01000070.1"/>
</dbReference>
<evidence type="ECO:0000313" key="6">
    <source>
        <dbReference type="Proteomes" id="UP000440096"/>
    </source>
</evidence>
<keyword evidence="6" id="KW-1185">Reference proteome</keyword>
<dbReference type="InterPro" id="IPR036188">
    <property type="entry name" value="FAD/NAD-bd_sf"/>
</dbReference>
<name>A0A6N7Z9W9_9PSEU</name>
<comment type="function">
    <text evidence="1">Probable oxidoreductase that may play a role as regulator of mitochondrial function.</text>
</comment>
<dbReference type="SUPFAM" id="SSF51905">
    <property type="entry name" value="FAD/NAD(P)-binding domain"/>
    <property type="match status" value="1"/>
</dbReference>
<protein>
    <recommendedName>
        <fullName evidence="3">Pyridine nucleotide-disulfide oxidoreductase domain-containing protein 2</fullName>
    </recommendedName>
</protein>
<dbReference type="Gene3D" id="3.50.50.60">
    <property type="entry name" value="FAD/NAD(P)-binding domain"/>
    <property type="match status" value="2"/>
</dbReference>
<evidence type="ECO:0000259" key="4">
    <source>
        <dbReference type="Pfam" id="PF01593"/>
    </source>
</evidence>
<sequence>MTTRHYDAIVIGAGHNGLVTANYLARFGKSVLVLEARGVVGGAAVTEELIPGAKWSSCAFIADMIRPEIVADLELRKFGFHMYSPATMGFAMFRDGRHLFLHKRVADTVREIRKHSRADARNFVEWGARLRRFGDYMRPWLLSAPPSRAQIRAEFERNRELDLYRDFFESSTRDLIGGFFENDLIKGFLTFYGMVSVFAGPSTPGTSYVFGHHSSGDFDGEFGVWGFVRGGMGGFTQALADSARHYGVTIRTSARVARVLTKDGRVTGVALDTGEEFTTGVVASNADPVRSVLGLLDPADLDPGLRARIANIDQRGSMARIHLLIDELPAYLGLPAGLGPQHLGHQMLGASVENFEKAWRAEQAGVLAEDYAIEAVIQSATDPTLAPRGLHTLTLGVQQLPGELATEGGWAAAKESWADLIVDRLCDYAPNLKAHILDRHVITPKDLEDEWSLSGGNIFHAAMFDDQLFSGRPVPELAEYATPIEGYYLCGAGTHPGGGVMGASGHNAAYRILQDQALAKLDPPAHIPRARFTDRVAMNRLGRRLAYEVARQPVFDSLLGRITRIPLPGPTPFPSTLDRSDTV</sequence>
<dbReference type="PANTHER" id="PTHR10668:SF103">
    <property type="entry name" value="PYRIDINE NUCLEOTIDE-DISULFIDE OXIDOREDUCTASE DOMAIN-CONTAINING PROTEIN 2"/>
    <property type="match status" value="1"/>
</dbReference>
<comment type="subunit">
    <text evidence="2">Interacts with COX5B; this interaction may contribute to localize PYROXD2 to the inner face of the inner mitochondrial membrane.</text>
</comment>
<gene>
    <name evidence="5" type="ORF">GKO32_31800</name>
</gene>
<evidence type="ECO:0000256" key="2">
    <source>
        <dbReference type="ARBA" id="ARBA00038825"/>
    </source>
</evidence>
<dbReference type="EMBL" id="WMBA01000070">
    <property type="protein sequence ID" value="MTD58527.1"/>
    <property type="molecule type" value="Genomic_DNA"/>
</dbReference>
<dbReference type="PANTHER" id="PTHR10668">
    <property type="entry name" value="PHYTOENE DEHYDROGENASE"/>
    <property type="match status" value="1"/>
</dbReference>
<evidence type="ECO:0000256" key="1">
    <source>
        <dbReference type="ARBA" id="ARBA00037217"/>
    </source>
</evidence>